<protein>
    <submittedName>
        <fullName evidence="1">Putative ovule protein</fullName>
    </submittedName>
</protein>
<sequence>MWNTIYYLIYQLSNNIGARSNISIQQTNDGFQVDDLSKDTQNNHFYRTKEKMVTTYNTTMQQP</sequence>
<reference evidence="1" key="1">
    <citation type="submission" date="2015-12" db="EMBL/GenBank/DDBJ databases">
        <title>Gene expression during late stages of embryo sac development: a critical building block for successful pollen-pistil interactions.</title>
        <authorList>
            <person name="Liu Y."/>
            <person name="Joly V."/>
            <person name="Sabar M."/>
            <person name="Matton D.P."/>
        </authorList>
    </citation>
    <scope>NUCLEOTIDE SEQUENCE</scope>
</reference>
<evidence type="ECO:0000313" key="1">
    <source>
        <dbReference type="EMBL" id="JAP09438.1"/>
    </source>
</evidence>
<proteinExistence type="predicted"/>
<dbReference type="EMBL" id="GEDG01035011">
    <property type="protein sequence ID" value="JAP09438.1"/>
    <property type="molecule type" value="Transcribed_RNA"/>
</dbReference>
<dbReference type="AlphaFoldDB" id="A0A0V0GN38"/>
<organism evidence="1">
    <name type="scientific">Solanum chacoense</name>
    <name type="common">Chaco potato</name>
    <dbReference type="NCBI Taxonomy" id="4108"/>
    <lineage>
        <taxon>Eukaryota</taxon>
        <taxon>Viridiplantae</taxon>
        <taxon>Streptophyta</taxon>
        <taxon>Embryophyta</taxon>
        <taxon>Tracheophyta</taxon>
        <taxon>Spermatophyta</taxon>
        <taxon>Magnoliopsida</taxon>
        <taxon>eudicotyledons</taxon>
        <taxon>Gunneridae</taxon>
        <taxon>Pentapetalae</taxon>
        <taxon>asterids</taxon>
        <taxon>lamiids</taxon>
        <taxon>Solanales</taxon>
        <taxon>Solanaceae</taxon>
        <taxon>Solanoideae</taxon>
        <taxon>Solaneae</taxon>
        <taxon>Solanum</taxon>
    </lineage>
</organism>
<accession>A0A0V0GN38</accession>
<name>A0A0V0GN38_SOLCH</name>